<dbReference type="VEuPathDB" id="VectorBase:ASIC012501"/>
<reference evidence="2" key="2">
    <citation type="submission" date="2020-05" db="UniProtKB">
        <authorList>
            <consortium name="EnsemblMetazoa"/>
        </authorList>
    </citation>
    <scope>IDENTIFICATION</scope>
</reference>
<evidence type="ECO:0000313" key="3">
    <source>
        <dbReference type="Proteomes" id="UP000030765"/>
    </source>
</evidence>
<dbReference type="EMBL" id="KE525279">
    <property type="protein sequence ID" value="KFB44618.1"/>
    <property type="molecule type" value="Genomic_DNA"/>
</dbReference>
<dbReference type="EnsemblMetazoa" id="ASIC012501-RA">
    <property type="protein sequence ID" value="ASIC012501-PA"/>
    <property type="gene ID" value="ASIC012501"/>
</dbReference>
<organism evidence="1">
    <name type="scientific">Anopheles sinensis</name>
    <name type="common">Mosquito</name>
    <dbReference type="NCBI Taxonomy" id="74873"/>
    <lineage>
        <taxon>Eukaryota</taxon>
        <taxon>Metazoa</taxon>
        <taxon>Ecdysozoa</taxon>
        <taxon>Arthropoda</taxon>
        <taxon>Hexapoda</taxon>
        <taxon>Insecta</taxon>
        <taxon>Pterygota</taxon>
        <taxon>Neoptera</taxon>
        <taxon>Endopterygota</taxon>
        <taxon>Diptera</taxon>
        <taxon>Nematocera</taxon>
        <taxon>Culicoidea</taxon>
        <taxon>Culicidae</taxon>
        <taxon>Anophelinae</taxon>
        <taxon>Anopheles</taxon>
    </lineage>
</organism>
<keyword evidence="3" id="KW-1185">Reference proteome</keyword>
<name>A0A084W324_ANOSI</name>
<dbReference type="AlphaFoldDB" id="A0A084W324"/>
<evidence type="ECO:0000313" key="1">
    <source>
        <dbReference type="EMBL" id="KFB44618.1"/>
    </source>
</evidence>
<dbReference type="Proteomes" id="UP000030765">
    <property type="component" value="Unassembled WGS sequence"/>
</dbReference>
<evidence type="ECO:0000313" key="2">
    <source>
        <dbReference type="EnsemblMetazoa" id="ASIC012501-PA"/>
    </source>
</evidence>
<accession>A0A084W324</accession>
<dbReference type="EMBL" id="ATLV01019786">
    <property type="status" value="NOT_ANNOTATED_CDS"/>
    <property type="molecule type" value="Genomic_DNA"/>
</dbReference>
<protein>
    <submittedName>
        <fullName evidence="1 2">Uncharacterized protein</fullName>
    </submittedName>
</protein>
<proteinExistence type="predicted"/>
<reference evidence="1 3" key="1">
    <citation type="journal article" date="2014" name="BMC Genomics">
        <title>Genome sequence of Anopheles sinensis provides insight into genetics basis of mosquito competence for malaria parasites.</title>
        <authorList>
            <person name="Zhou D."/>
            <person name="Zhang D."/>
            <person name="Ding G."/>
            <person name="Shi L."/>
            <person name="Hou Q."/>
            <person name="Ye Y."/>
            <person name="Xu Y."/>
            <person name="Zhou H."/>
            <person name="Xiong C."/>
            <person name="Li S."/>
            <person name="Yu J."/>
            <person name="Hong S."/>
            <person name="Yu X."/>
            <person name="Zou P."/>
            <person name="Chen C."/>
            <person name="Chang X."/>
            <person name="Wang W."/>
            <person name="Lv Y."/>
            <person name="Sun Y."/>
            <person name="Ma L."/>
            <person name="Shen B."/>
            <person name="Zhu C."/>
        </authorList>
    </citation>
    <scope>NUCLEOTIDE SEQUENCE [LARGE SCALE GENOMIC DNA]</scope>
</reference>
<gene>
    <name evidence="1" type="ORF">ZHAS_00012501</name>
</gene>
<sequence>MLCDIEKSLHGRTVPIAGGSSGAHMGKRHANRCRHRGTARVCQCFCFPVSSVSVQSRAAASFPRFSRTQDDSQPDPGDKVICHIRFRFHGSRRKVDRCDAGAHETAIMRTTRKTIPCSIPSVDVPAYPIIPPVGKGCTLGSERTKGVPVNYGLSTGHRRVTMVPLTWYLVPVVLAIFRQLSGVLKALDGNPCPVLNRLEAEAGLMMTV</sequence>